<dbReference type="GO" id="GO:0016887">
    <property type="term" value="F:ATP hydrolysis activity"/>
    <property type="evidence" value="ECO:0007669"/>
    <property type="project" value="InterPro"/>
</dbReference>
<dbReference type="Proteomes" id="UP000220639">
    <property type="component" value="Unassembled WGS sequence"/>
</dbReference>
<sequence length="1525" mass="173758">MSIAGIRSNRGDGYQTLVAFDWALKVLSDPDFLWLEVDSISYSVDDVVVGKADGSVIVCQCKKNQTDFKAWTIADLGDELDKAFHLLANTPTANVRFISRNNFGDLAKLKEHSSSQPDEKSYRLSLGKAQQQLDETLSSQLAKITSRLSTFEFLRRTNFVVTDELDQMEQELRGQLRRVVSNPDTAFNALWVSLDRLGARMEGPSVSTAAQHRLTKKDLHALIQQAGSMLVPPMNLTEVLRSFSSTSAIGRSWRRDIAGQRLANPILDELLAAIDAKTRSILLTGLPGSGKTCVMLALQEALEKRAISRSDIVPLFIQSREFASLATSEERQAQGLAQQWVEKAARLAEDTHVIVLIDSLDVLSIAREHRVLQYFLAQIDRLLLIPNITIVTACRDFDRHYDKQIAERHWDCELKCRPLNWDTEIAPLLDVHGITTNTIDAVTRELIRNPRELALFVELAQRGGSFNVVTSQELAQRYLDTIVLANDELGDVAIQAIEAIASEMLRIRSLVVPHQRFSASQDIQRKLCSLNVLQETQDGKLTFGHQTLLDVLVISKAMRNGITLNDFISDLSPVPFVRPSIRSFIAQLALGERREFRKQLRAVLTGNTAFHIKRLIAESFAEQKPQNEDWPFIRDLREKQYDVFQVIYTAGRSIEWHHFWLDFLIPHLKMIKDAEGMRRHAYRINQWNNIDTSGVVSFWIEVLDFDWLGENGIADQLSMRLSDINPENMAIIIPLLEKLLKMPRSEHNSLGWVVANSVIAGAVDDDFLWSYIAGDIEDEDVLEFRFNGKLRCQPHKFGNGNEKFLNQRMEQSGALLDLALGSIEHWSQVRTSRYDKSRLSYRNGFLNKTSYETTHSQRDMYHTDSTEALFNAVEAGIIHHAIKNSDWWRKNRERLCFNHEGALLYFGIIACTIAPDANIDLIGRMLCDHDMLEFKLSFELGKLIQSAFNSLPTRVQDSIMDNILTIRNEYVSGKPRLWKLRAQAEFIVSIPCYLRSSELQKRLDEYEKITGTFTREPHIHSQGGWVRAPFSYDVFIGVSNKAILKLLSHYAGHTQREWDDFLIGGEEEVGGELREASSRQPLRFLNFLSSYWIDISIKFRDNIMSGVANYLAYRYGNLNPNKTWEPLEEPNASLLASKILDELERHQRHWRCNAFAAKALEACANVIQDIQEAERLIFLTIGFAGLNEVDPIEGDSVDLIALGINMVKGDITEALMILANNFLEQGKKLPKLLVPTLKRFAGDEHPAIRALVLQHLPFMQSKSFDLGWNLFHLAIKDFSGLWSVAERCLYYSYHAHFEIVQPLLVSIYNDGDDKDVETWGRISALSAMTGHTNFDKFIKDLNTLDKKEAWLGAAHVWTNRENIRQHNEQCLKGIEAGLKTNSPHAIEVAKQLDHIFDDSEGVIYVPLEIVDLCFSVFKNNSNTDESKQYQFYRFHEWLNAISLHDPELALSATEKYLTFSRHSRQYLYDHHNSLTQLMTRLFAEAEEREESDQGIMLERVVAVQDILLALGVEGVADWLKAAERP</sequence>
<dbReference type="InterPro" id="IPR003959">
    <property type="entry name" value="ATPase_AAA_core"/>
</dbReference>
<evidence type="ECO:0000313" key="2">
    <source>
        <dbReference type="EMBL" id="SNU33251.1"/>
    </source>
</evidence>
<protein>
    <recommendedName>
        <fullName evidence="1">ATPase AAA-type core domain-containing protein</fullName>
    </recommendedName>
</protein>
<dbReference type="GO" id="GO:0005524">
    <property type="term" value="F:ATP binding"/>
    <property type="evidence" value="ECO:0007669"/>
    <property type="project" value="InterPro"/>
</dbReference>
<dbReference type="SUPFAM" id="SSF52540">
    <property type="entry name" value="P-loop containing nucleoside triphosphate hydrolases"/>
    <property type="match status" value="1"/>
</dbReference>
<dbReference type="Pfam" id="PF00004">
    <property type="entry name" value="AAA"/>
    <property type="match status" value="1"/>
</dbReference>
<evidence type="ECO:0000259" key="1">
    <source>
        <dbReference type="Pfam" id="PF00004"/>
    </source>
</evidence>
<dbReference type="EMBL" id="FZTC01000012">
    <property type="protein sequence ID" value="SNU33251.1"/>
    <property type="molecule type" value="Genomic_DNA"/>
</dbReference>
<reference evidence="3" key="1">
    <citation type="submission" date="2017-08" db="EMBL/GenBank/DDBJ databases">
        <authorList>
            <person name="Brisse S."/>
        </authorList>
    </citation>
    <scope>NUCLEOTIDE SEQUENCE [LARGE SCALE GENOMIC DNA]</scope>
    <source>
        <strain evidence="3">06D021</strain>
    </source>
</reference>
<accession>A0A285AX42</accession>
<dbReference type="RefSeq" id="WP_098140266.1">
    <property type="nucleotide sequence ID" value="NZ_CBCSJA010000071.1"/>
</dbReference>
<gene>
    <name evidence="2" type="ORF">KOSB73_20036</name>
</gene>
<dbReference type="Gene3D" id="3.40.50.300">
    <property type="entry name" value="P-loop containing nucleotide triphosphate hydrolases"/>
    <property type="match status" value="1"/>
</dbReference>
<evidence type="ECO:0000313" key="3">
    <source>
        <dbReference type="Proteomes" id="UP000220639"/>
    </source>
</evidence>
<organism evidence="2 3">
    <name type="scientific">Klebsiella grimontii</name>
    <dbReference type="NCBI Taxonomy" id="2058152"/>
    <lineage>
        <taxon>Bacteria</taxon>
        <taxon>Pseudomonadati</taxon>
        <taxon>Pseudomonadota</taxon>
        <taxon>Gammaproteobacteria</taxon>
        <taxon>Enterobacterales</taxon>
        <taxon>Enterobacteriaceae</taxon>
        <taxon>Klebsiella/Raoultella group</taxon>
        <taxon>Klebsiella</taxon>
    </lineage>
</organism>
<feature type="domain" description="ATPase AAA-type core" evidence="1">
    <location>
        <begin position="281"/>
        <end position="399"/>
    </location>
</feature>
<proteinExistence type="predicted"/>
<name>A0A285AX42_9ENTR</name>
<dbReference type="InterPro" id="IPR027417">
    <property type="entry name" value="P-loop_NTPase"/>
</dbReference>